<keyword evidence="1" id="KW-0472">Membrane</keyword>
<keyword evidence="1" id="KW-0812">Transmembrane</keyword>
<evidence type="ECO:0000256" key="1">
    <source>
        <dbReference type="SAM" id="Phobius"/>
    </source>
</evidence>
<name>A0AA37WAQ6_9PROT</name>
<evidence type="ECO:0000313" key="2">
    <source>
        <dbReference type="EMBL" id="GLQ83933.1"/>
    </source>
</evidence>
<dbReference type="EMBL" id="BSNZ01000005">
    <property type="protein sequence ID" value="GLQ83933.1"/>
    <property type="molecule type" value="Genomic_DNA"/>
</dbReference>
<feature type="transmembrane region" description="Helical" evidence="1">
    <location>
        <begin position="71"/>
        <end position="93"/>
    </location>
</feature>
<gene>
    <name evidence="2" type="ORF">GCM10007872_08410</name>
</gene>
<accession>A0AA37WAQ6</accession>
<reference evidence="3" key="1">
    <citation type="journal article" date="2019" name="Int. J. Syst. Evol. Microbiol.">
        <title>The Global Catalogue of Microorganisms (GCM) 10K type strain sequencing project: providing services to taxonomists for standard genome sequencing and annotation.</title>
        <authorList>
            <consortium name="The Broad Institute Genomics Platform"/>
            <consortium name="The Broad Institute Genome Sequencing Center for Infectious Disease"/>
            <person name="Wu L."/>
            <person name="Ma J."/>
        </authorList>
    </citation>
    <scope>NUCLEOTIDE SEQUENCE [LARGE SCALE GENOMIC DNA]</scope>
    <source>
        <strain evidence="3">NBRC 12467</strain>
    </source>
</reference>
<dbReference type="AlphaFoldDB" id="A0AA37WAQ6"/>
<proteinExistence type="predicted"/>
<keyword evidence="1" id="KW-1133">Transmembrane helix</keyword>
<feature type="transmembrane region" description="Helical" evidence="1">
    <location>
        <begin position="6"/>
        <end position="29"/>
    </location>
</feature>
<evidence type="ECO:0000313" key="3">
    <source>
        <dbReference type="Proteomes" id="UP001156708"/>
    </source>
</evidence>
<feature type="transmembrane region" description="Helical" evidence="1">
    <location>
        <begin position="41"/>
        <end position="65"/>
    </location>
</feature>
<organism evidence="2 3">
    <name type="scientific">Gluconobacter sphaericus NBRC 12467</name>
    <dbReference type="NCBI Taxonomy" id="1307951"/>
    <lineage>
        <taxon>Bacteria</taxon>
        <taxon>Pseudomonadati</taxon>
        <taxon>Pseudomonadota</taxon>
        <taxon>Alphaproteobacteria</taxon>
        <taxon>Acetobacterales</taxon>
        <taxon>Acetobacteraceae</taxon>
        <taxon>Gluconobacter</taxon>
    </lineage>
</organism>
<dbReference type="RefSeq" id="WP_141354671.1">
    <property type="nucleotide sequence ID" value="NZ_BARA01000117.1"/>
</dbReference>
<protein>
    <submittedName>
        <fullName evidence="2">Uncharacterized protein</fullName>
    </submittedName>
</protein>
<dbReference type="Proteomes" id="UP001156708">
    <property type="component" value="Unassembled WGS sequence"/>
</dbReference>
<keyword evidence="3" id="KW-1185">Reference proteome</keyword>
<sequence>MDRTAIIFLFVLLMTGLTIGLYASLASYPPAVPAAFHASRHLVLAGETAGLLLVYFVAGFLLYAISKGYVTAASAAAVALALGAGGYGVFYLVRTPGLIF</sequence>
<comment type="caution">
    <text evidence="2">The sequence shown here is derived from an EMBL/GenBank/DDBJ whole genome shotgun (WGS) entry which is preliminary data.</text>
</comment>